<feature type="domain" description="Glycosyltransferase subfamily 4-like N-terminal" evidence="2">
    <location>
        <begin position="13"/>
        <end position="190"/>
    </location>
</feature>
<dbReference type="InterPro" id="IPR050194">
    <property type="entry name" value="Glycosyltransferase_grp1"/>
</dbReference>
<feature type="domain" description="Glycosyl transferase family 1" evidence="1">
    <location>
        <begin position="191"/>
        <end position="345"/>
    </location>
</feature>
<dbReference type="PANTHER" id="PTHR45947">
    <property type="entry name" value="SULFOQUINOVOSYL TRANSFERASE SQD2"/>
    <property type="match status" value="1"/>
</dbReference>
<reference evidence="3" key="1">
    <citation type="journal article" date="2020" name="mSystems">
        <title>Genome- and Community-Level Interaction Insights into Carbon Utilization and Element Cycling Functions of Hydrothermarchaeota in Hydrothermal Sediment.</title>
        <authorList>
            <person name="Zhou Z."/>
            <person name="Liu Y."/>
            <person name="Xu W."/>
            <person name="Pan J."/>
            <person name="Luo Z.H."/>
            <person name="Li M."/>
        </authorList>
    </citation>
    <scope>NUCLEOTIDE SEQUENCE [LARGE SCALE GENOMIC DNA]</scope>
    <source>
        <strain evidence="3">SpSt-81</strain>
    </source>
</reference>
<proteinExistence type="predicted"/>
<evidence type="ECO:0000313" key="3">
    <source>
        <dbReference type="EMBL" id="HFX13596.1"/>
    </source>
</evidence>
<accession>A0A7C3RM43</accession>
<organism evidence="3">
    <name type="scientific">Dictyoglomus thermophilum</name>
    <dbReference type="NCBI Taxonomy" id="14"/>
    <lineage>
        <taxon>Bacteria</taxon>
        <taxon>Pseudomonadati</taxon>
        <taxon>Dictyoglomota</taxon>
        <taxon>Dictyoglomia</taxon>
        <taxon>Dictyoglomales</taxon>
        <taxon>Dictyoglomaceae</taxon>
        <taxon>Dictyoglomus</taxon>
    </lineage>
</organism>
<dbReference type="Pfam" id="PF00534">
    <property type="entry name" value="Glycos_transf_1"/>
    <property type="match status" value="1"/>
</dbReference>
<dbReference type="AlphaFoldDB" id="A0A7C3RM43"/>
<dbReference type="InterPro" id="IPR028098">
    <property type="entry name" value="Glyco_trans_4-like_N"/>
</dbReference>
<dbReference type="PANTHER" id="PTHR45947:SF3">
    <property type="entry name" value="SULFOQUINOVOSYL TRANSFERASE SQD2"/>
    <property type="match status" value="1"/>
</dbReference>
<dbReference type="CDD" id="cd03804">
    <property type="entry name" value="GT4_WbaZ-like"/>
    <property type="match status" value="1"/>
</dbReference>
<dbReference type="EMBL" id="DTIN01000015">
    <property type="protein sequence ID" value="HFX13596.1"/>
    <property type="molecule type" value="Genomic_DNA"/>
</dbReference>
<keyword evidence="3" id="KW-0808">Transferase</keyword>
<gene>
    <name evidence="3" type="ORF">ENW00_05485</name>
</gene>
<dbReference type="InterPro" id="IPR001296">
    <property type="entry name" value="Glyco_trans_1"/>
</dbReference>
<name>A0A7C3RM43_DICTH</name>
<protein>
    <submittedName>
        <fullName evidence="3">Glycosyltransferase family 4 protein</fullName>
    </submittedName>
</protein>
<comment type="caution">
    <text evidence="3">The sequence shown here is derived from an EMBL/GenBank/DDBJ whole genome shotgun (WGS) entry which is preliminary data.</text>
</comment>
<dbReference type="Gene3D" id="3.40.50.2000">
    <property type="entry name" value="Glycogen Phosphorylase B"/>
    <property type="match status" value="2"/>
</dbReference>
<dbReference type="Pfam" id="PF13439">
    <property type="entry name" value="Glyco_transf_4"/>
    <property type="match status" value="1"/>
</dbReference>
<evidence type="ECO:0000259" key="2">
    <source>
        <dbReference type="Pfam" id="PF13439"/>
    </source>
</evidence>
<sequence>MKVAIVHDWIVNIGGAEKVLKAILEIFPNADIFTLVYSEETLKKLNIKNKVYASFIKYMPFGEKKYSFYLPLMPLAIEQLDLGKYELVISSSHCVAKGVITKSHQTHVCYCHTPMRYIWDLYFPYLRDHKVATGIKGLFVKVIFHYLRMWDVLSSNRVDYYIANSKNVAKRIRKIYKRESKVIYPPVDIDKFTPSKDKDDYFLVLSRLVPYKKVDLVVEVFNEIKLPLVVIGDGEEMSKIKKIAKENIRILGWQEDHIVRDYLSKAQALIFPAEEDFGIVPVESQASGTPVIAYGKGGALETVIEGETGIFFYEQNVESLKKAIFRFINERDNFKTENIVKNAYRFSKDRFLKEFKEFLDEILNNA</sequence>
<dbReference type="GO" id="GO:0016757">
    <property type="term" value="F:glycosyltransferase activity"/>
    <property type="evidence" value="ECO:0007669"/>
    <property type="project" value="InterPro"/>
</dbReference>
<dbReference type="SUPFAM" id="SSF53756">
    <property type="entry name" value="UDP-Glycosyltransferase/glycogen phosphorylase"/>
    <property type="match status" value="1"/>
</dbReference>
<evidence type="ECO:0000259" key="1">
    <source>
        <dbReference type="Pfam" id="PF00534"/>
    </source>
</evidence>